<evidence type="ECO:0000256" key="2">
    <source>
        <dbReference type="ARBA" id="ARBA00008326"/>
    </source>
</evidence>
<dbReference type="AlphaFoldDB" id="A0AAN8JWF3"/>
<evidence type="ECO:0000256" key="5">
    <source>
        <dbReference type="ARBA" id="ARBA00023157"/>
    </source>
</evidence>
<keyword evidence="4 7" id="KW-0732">Signal</keyword>
<keyword evidence="3" id="KW-0964">Secreted</keyword>
<dbReference type="Proteomes" id="UP001347796">
    <property type="component" value="Unassembled WGS sequence"/>
</dbReference>
<evidence type="ECO:0000256" key="4">
    <source>
        <dbReference type="ARBA" id="ARBA00022729"/>
    </source>
</evidence>
<keyword evidence="5" id="KW-1015">Disulfide bond</keyword>
<dbReference type="GO" id="GO:0005576">
    <property type="term" value="C:extracellular region"/>
    <property type="evidence" value="ECO:0007669"/>
    <property type="project" value="UniProtKB-SubCell"/>
</dbReference>
<dbReference type="EMBL" id="JAZGQO010000007">
    <property type="protein sequence ID" value="KAK6181279.1"/>
    <property type="molecule type" value="Genomic_DNA"/>
</dbReference>
<accession>A0AAN8JWF3</accession>
<dbReference type="Pfam" id="PF06473">
    <property type="entry name" value="FGF-BP1"/>
    <property type="match status" value="1"/>
</dbReference>
<organism evidence="8 9">
    <name type="scientific">Patella caerulea</name>
    <name type="common">Rayed Mediterranean limpet</name>
    <dbReference type="NCBI Taxonomy" id="87958"/>
    <lineage>
        <taxon>Eukaryota</taxon>
        <taxon>Metazoa</taxon>
        <taxon>Spiralia</taxon>
        <taxon>Lophotrochozoa</taxon>
        <taxon>Mollusca</taxon>
        <taxon>Gastropoda</taxon>
        <taxon>Patellogastropoda</taxon>
        <taxon>Patelloidea</taxon>
        <taxon>Patellidae</taxon>
        <taxon>Patella</taxon>
    </lineage>
</organism>
<evidence type="ECO:0000256" key="1">
    <source>
        <dbReference type="ARBA" id="ARBA00004613"/>
    </source>
</evidence>
<comment type="similarity">
    <text evidence="2">Belongs to the fibroblast growth factor-binding protein family.</text>
</comment>
<name>A0AAN8JWF3_PATCE</name>
<proteinExistence type="inferred from homology"/>
<evidence type="ECO:0000256" key="6">
    <source>
        <dbReference type="ARBA" id="ARBA00023183"/>
    </source>
</evidence>
<protein>
    <recommendedName>
        <fullName evidence="10">Secreted protein</fullName>
    </recommendedName>
</protein>
<reference evidence="8 9" key="1">
    <citation type="submission" date="2024-01" db="EMBL/GenBank/DDBJ databases">
        <title>The genome of the rayed Mediterranean limpet Patella caerulea (Linnaeus, 1758).</title>
        <authorList>
            <person name="Anh-Thu Weber A."/>
            <person name="Halstead-Nussloch G."/>
        </authorList>
    </citation>
    <scope>NUCLEOTIDE SEQUENCE [LARGE SCALE GENOMIC DNA]</scope>
    <source>
        <strain evidence="8">AATW-2023a</strain>
        <tissue evidence="8">Whole specimen</tissue>
    </source>
</reference>
<dbReference type="InterPro" id="IPR010510">
    <property type="entry name" value="FGF1-bd"/>
</dbReference>
<keyword evidence="6" id="KW-0340">Growth factor binding</keyword>
<feature type="signal peptide" evidence="7">
    <location>
        <begin position="1"/>
        <end position="24"/>
    </location>
</feature>
<evidence type="ECO:0008006" key="10">
    <source>
        <dbReference type="Google" id="ProtNLM"/>
    </source>
</evidence>
<evidence type="ECO:0000256" key="3">
    <source>
        <dbReference type="ARBA" id="ARBA00022525"/>
    </source>
</evidence>
<sequence>MGSTCRCYLFFLLVSCGWLITVNASWKPGCRGHFRYNPKDGYTCNYAECRKSGPTKRKFHVVCEKRNQQPYECVYEGNPHDCHYYNSHQIEFYKGLSVAAGKDQPTACSQYQLVFERCRDIKMTRTINRRNKADPFCTVKSDFIFYVV</sequence>
<evidence type="ECO:0000313" key="8">
    <source>
        <dbReference type="EMBL" id="KAK6181279.1"/>
    </source>
</evidence>
<evidence type="ECO:0000313" key="9">
    <source>
        <dbReference type="Proteomes" id="UP001347796"/>
    </source>
</evidence>
<dbReference type="GO" id="GO:0019838">
    <property type="term" value="F:growth factor binding"/>
    <property type="evidence" value="ECO:0007669"/>
    <property type="project" value="UniProtKB-KW"/>
</dbReference>
<gene>
    <name evidence="8" type="ORF">SNE40_009167</name>
</gene>
<comment type="subcellular location">
    <subcellularLocation>
        <location evidence="1">Secreted</location>
    </subcellularLocation>
</comment>
<evidence type="ECO:0000256" key="7">
    <source>
        <dbReference type="SAM" id="SignalP"/>
    </source>
</evidence>
<keyword evidence="9" id="KW-1185">Reference proteome</keyword>
<comment type="caution">
    <text evidence="8">The sequence shown here is derived from an EMBL/GenBank/DDBJ whole genome shotgun (WGS) entry which is preliminary data.</text>
</comment>
<feature type="chain" id="PRO_5042950304" description="Secreted protein" evidence="7">
    <location>
        <begin position="25"/>
        <end position="148"/>
    </location>
</feature>